<dbReference type="Proteomes" id="UP000652761">
    <property type="component" value="Unassembled WGS sequence"/>
</dbReference>
<sequence length="362" mass="38836">MVCPFWGKPYPLGGWRPSPESPQETWAFPHRCGRRGHVRRFYQAPGWDGSATEVVRGPVKGEDLKQGSAAEAEDLRGRVSSLVGGIWEVSKVTPNSYLLVGHDEQKVETLTETGVLIVGGALLRVVRWAKGIGTLLSPSLQKVRMVVEGVPLVLCDEEGMAFLMPVAVEVSVPSAVTIPSIIATLVDGEPLVVRVRETRYKASSTPPPPHPRQLASVLLQENSAAIKAAGEAISLDNRGTYSNQSGAPPALCRSLLSGRQEDLPTVAQGGVHERPPLQQEDQGGDLQALEVSPPVGPRGALSATGISDDHWGPSVSGRRCSRRPQYSHQRCRKGALGGVRRGVAARPLPFRAPTPYLAVSIY</sequence>
<comment type="caution">
    <text evidence="2">The sequence shown here is derived from an EMBL/GenBank/DDBJ whole genome shotgun (WGS) entry which is preliminary data.</text>
</comment>
<evidence type="ECO:0000313" key="3">
    <source>
        <dbReference type="Proteomes" id="UP000652761"/>
    </source>
</evidence>
<evidence type="ECO:0000313" key="2">
    <source>
        <dbReference type="EMBL" id="MQM08633.1"/>
    </source>
</evidence>
<gene>
    <name evidence="2" type="ORF">Taro_041487</name>
</gene>
<organism evidence="2 3">
    <name type="scientific">Colocasia esculenta</name>
    <name type="common">Wild taro</name>
    <name type="synonym">Arum esculentum</name>
    <dbReference type="NCBI Taxonomy" id="4460"/>
    <lineage>
        <taxon>Eukaryota</taxon>
        <taxon>Viridiplantae</taxon>
        <taxon>Streptophyta</taxon>
        <taxon>Embryophyta</taxon>
        <taxon>Tracheophyta</taxon>
        <taxon>Spermatophyta</taxon>
        <taxon>Magnoliopsida</taxon>
        <taxon>Liliopsida</taxon>
        <taxon>Araceae</taxon>
        <taxon>Aroideae</taxon>
        <taxon>Colocasieae</taxon>
        <taxon>Colocasia</taxon>
    </lineage>
</organism>
<accession>A0A843WBM0</accession>
<dbReference type="AlphaFoldDB" id="A0A843WBM0"/>
<keyword evidence="3" id="KW-1185">Reference proteome</keyword>
<name>A0A843WBM0_COLES</name>
<protein>
    <submittedName>
        <fullName evidence="2">Uncharacterized protein</fullName>
    </submittedName>
</protein>
<evidence type="ECO:0000256" key="1">
    <source>
        <dbReference type="SAM" id="MobiDB-lite"/>
    </source>
</evidence>
<proteinExistence type="predicted"/>
<reference evidence="2" key="1">
    <citation type="submission" date="2017-07" db="EMBL/GenBank/DDBJ databases">
        <title>Taro Niue Genome Assembly and Annotation.</title>
        <authorList>
            <person name="Atibalentja N."/>
            <person name="Keating K."/>
            <person name="Fields C.J."/>
        </authorList>
    </citation>
    <scope>NUCLEOTIDE SEQUENCE</scope>
    <source>
        <strain evidence="2">Niue_2</strain>
        <tissue evidence="2">Leaf</tissue>
    </source>
</reference>
<dbReference type="EMBL" id="NMUH01004168">
    <property type="protein sequence ID" value="MQM08633.1"/>
    <property type="molecule type" value="Genomic_DNA"/>
</dbReference>
<feature type="region of interest" description="Disordered" evidence="1">
    <location>
        <begin position="268"/>
        <end position="328"/>
    </location>
</feature>